<dbReference type="EMBL" id="UGWQ01000001">
    <property type="protein sequence ID" value="SUF69072.1"/>
    <property type="molecule type" value="Genomic_DNA"/>
</dbReference>
<keyword evidence="1" id="KW-0472">Membrane</keyword>
<dbReference type="InterPro" id="IPR024402">
    <property type="entry name" value="DUF2726"/>
</dbReference>
<evidence type="ECO:0000256" key="1">
    <source>
        <dbReference type="SAM" id="Phobius"/>
    </source>
</evidence>
<dbReference type="Proteomes" id="UP000254332">
    <property type="component" value="Unassembled WGS sequence"/>
</dbReference>
<keyword evidence="1" id="KW-0812">Transmembrane</keyword>
<name>A0A379R0P1_SALER</name>
<accession>A0A379R0P1</accession>
<reference evidence="3 4" key="1">
    <citation type="submission" date="2018-06" db="EMBL/GenBank/DDBJ databases">
        <authorList>
            <consortium name="Pathogen Informatics"/>
            <person name="Doyle S."/>
        </authorList>
    </citation>
    <scope>NUCLEOTIDE SEQUENCE [LARGE SCALE GENOMIC DNA]</scope>
    <source>
        <strain evidence="3 4">NCTC10718</strain>
    </source>
</reference>
<organism evidence="3 4">
    <name type="scientific">Salmonella enterica</name>
    <name type="common">Salmonella choleraesuis</name>
    <dbReference type="NCBI Taxonomy" id="28901"/>
    <lineage>
        <taxon>Bacteria</taxon>
        <taxon>Pseudomonadati</taxon>
        <taxon>Pseudomonadota</taxon>
        <taxon>Gammaproteobacteria</taxon>
        <taxon>Enterobacterales</taxon>
        <taxon>Enterobacteriaceae</taxon>
        <taxon>Salmonella</taxon>
    </lineage>
</organism>
<keyword evidence="1" id="KW-1133">Transmembrane helix</keyword>
<feature type="transmembrane region" description="Helical" evidence="1">
    <location>
        <begin position="6"/>
        <end position="23"/>
    </location>
</feature>
<dbReference type="Gene3D" id="3.40.960.10">
    <property type="entry name" value="VSR Endonuclease"/>
    <property type="match status" value="1"/>
</dbReference>
<dbReference type="AlphaFoldDB" id="A0A379R0P1"/>
<evidence type="ECO:0000259" key="2">
    <source>
        <dbReference type="Pfam" id="PF10881"/>
    </source>
</evidence>
<proteinExistence type="predicted"/>
<evidence type="ECO:0000313" key="3">
    <source>
        <dbReference type="EMBL" id="SUF69072.1"/>
    </source>
</evidence>
<sequence>MPPLMIIILIVFIVSILIATKLINTREKNTNKEQHKETKASEIINKNKDSYEIKSFLTERERYVFNNLKNDLKPDLHLLAQVRVADLIKPNKRYHEKSKEYYALFKQISQWHVDYAILNLETYEIITAIELDDASHQKPGRQKRDHILNTVFEQAGIKLLRINNYEQLKLEYVIKNLIRQPEIGH</sequence>
<dbReference type="Pfam" id="PF10881">
    <property type="entry name" value="DUF2726"/>
    <property type="match status" value="1"/>
</dbReference>
<gene>
    <name evidence="3" type="ORF">NCTC10718_01827</name>
</gene>
<protein>
    <submittedName>
        <fullName evidence="3">Protein of uncharacterized function (DUF2726)</fullName>
    </submittedName>
</protein>
<feature type="domain" description="DUF2726" evidence="2">
    <location>
        <begin position="55"/>
        <end position="175"/>
    </location>
</feature>
<evidence type="ECO:0000313" key="4">
    <source>
        <dbReference type="Proteomes" id="UP000254332"/>
    </source>
</evidence>